<dbReference type="PANTHER" id="PTHR30055">
    <property type="entry name" value="HTH-TYPE TRANSCRIPTIONAL REGULATOR RUTR"/>
    <property type="match status" value="1"/>
</dbReference>
<dbReference type="Proteomes" id="UP001595683">
    <property type="component" value="Unassembled WGS sequence"/>
</dbReference>
<dbReference type="InterPro" id="IPR050109">
    <property type="entry name" value="HTH-type_TetR-like_transc_reg"/>
</dbReference>
<keyword evidence="1" id="KW-0805">Transcription regulation</keyword>
<keyword evidence="8" id="KW-1185">Reference proteome</keyword>
<dbReference type="InterPro" id="IPR009057">
    <property type="entry name" value="Homeodomain-like_sf"/>
</dbReference>
<dbReference type="SUPFAM" id="SSF48498">
    <property type="entry name" value="Tetracyclin repressor-like, C-terminal domain"/>
    <property type="match status" value="1"/>
</dbReference>
<comment type="caution">
    <text evidence="7">The sequence shown here is derived from an EMBL/GenBank/DDBJ whole genome shotgun (WGS) entry which is preliminary data.</text>
</comment>
<evidence type="ECO:0000256" key="5">
    <source>
        <dbReference type="SAM" id="MobiDB-lite"/>
    </source>
</evidence>
<dbReference type="SUPFAM" id="SSF46689">
    <property type="entry name" value="Homeodomain-like"/>
    <property type="match status" value="1"/>
</dbReference>
<protein>
    <submittedName>
        <fullName evidence="7">TetR family transcriptional regulator</fullName>
    </submittedName>
</protein>
<keyword evidence="3" id="KW-0804">Transcription</keyword>
<dbReference type="Pfam" id="PF14514">
    <property type="entry name" value="TetR_C_9"/>
    <property type="match status" value="1"/>
</dbReference>
<name>A0ABV7UYV1_9SPHN</name>
<feature type="region of interest" description="Disordered" evidence="5">
    <location>
        <begin position="1"/>
        <end position="20"/>
    </location>
</feature>
<dbReference type="PANTHER" id="PTHR30055:SF181">
    <property type="entry name" value="BLR6905 PROTEIN"/>
    <property type="match status" value="1"/>
</dbReference>
<dbReference type="EMBL" id="JBHRYE010000006">
    <property type="protein sequence ID" value="MFC3670349.1"/>
    <property type="molecule type" value="Genomic_DNA"/>
</dbReference>
<accession>A0ABV7UYV1</accession>
<dbReference type="PROSITE" id="PS50977">
    <property type="entry name" value="HTH_TETR_2"/>
    <property type="match status" value="1"/>
</dbReference>
<evidence type="ECO:0000313" key="8">
    <source>
        <dbReference type="Proteomes" id="UP001595683"/>
    </source>
</evidence>
<keyword evidence="2 4" id="KW-0238">DNA-binding</keyword>
<feature type="DNA-binding region" description="H-T-H motif" evidence="4">
    <location>
        <begin position="45"/>
        <end position="64"/>
    </location>
</feature>
<dbReference type="InterPro" id="IPR011075">
    <property type="entry name" value="TetR_C"/>
</dbReference>
<evidence type="ECO:0000313" key="7">
    <source>
        <dbReference type="EMBL" id="MFC3670349.1"/>
    </source>
</evidence>
<evidence type="ECO:0000256" key="1">
    <source>
        <dbReference type="ARBA" id="ARBA00023015"/>
    </source>
</evidence>
<evidence type="ECO:0000259" key="6">
    <source>
        <dbReference type="PROSITE" id="PS50977"/>
    </source>
</evidence>
<sequence>MTSAAAPPAQGAPAGSEAEGSGSARDLLLAAASAVMREGDLVDISLSELSLRSGLNSALVKYYFGNKAGLLTALLDRDMAEIVRSVDALVAKDDMLPQDKLRRHISRCIDTYYRYPYLNRLLMRLVRDSDEAEAQRIADKYLRPLSRAYDQLIGEGVRSGVFRPIDPQLFYFTMSGAADRFFSARLVLRHCFGQDSLTEELRDRYREHTVDLIMAGILAH</sequence>
<evidence type="ECO:0000256" key="4">
    <source>
        <dbReference type="PROSITE-ProRule" id="PRU00335"/>
    </source>
</evidence>
<dbReference type="InterPro" id="IPR036271">
    <property type="entry name" value="Tet_transcr_reg_TetR-rel_C_sf"/>
</dbReference>
<dbReference type="Gene3D" id="1.10.357.10">
    <property type="entry name" value="Tetracycline Repressor, domain 2"/>
    <property type="match status" value="1"/>
</dbReference>
<dbReference type="RefSeq" id="WP_191325415.1">
    <property type="nucleotide sequence ID" value="NZ_BMZP01000017.1"/>
</dbReference>
<dbReference type="InterPro" id="IPR001647">
    <property type="entry name" value="HTH_TetR"/>
</dbReference>
<organism evidence="7 8">
    <name type="scientific">Novosphingobium pokkalii</name>
    <dbReference type="NCBI Taxonomy" id="1770194"/>
    <lineage>
        <taxon>Bacteria</taxon>
        <taxon>Pseudomonadati</taxon>
        <taxon>Pseudomonadota</taxon>
        <taxon>Alphaproteobacteria</taxon>
        <taxon>Sphingomonadales</taxon>
        <taxon>Sphingomonadaceae</taxon>
        <taxon>Novosphingobium</taxon>
    </lineage>
</organism>
<evidence type="ECO:0000256" key="2">
    <source>
        <dbReference type="ARBA" id="ARBA00023125"/>
    </source>
</evidence>
<evidence type="ECO:0000256" key="3">
    <source>
        <dbReference type="ARBA" id="ARBA00023163"/>
    </source>
</evidence>
<reference evidence="8" key="1">
    <citation type="journal article" date="2019" name="Int. J. Syst. Evol. Microbiol.">
        <title>The Global Catalogue of Microorganisms (GCM) 10K type strain sequencing project: providing services to taxonomists for standard genome sequencing and annotation.</title>
        <authorList>
            <consortium name="The Broad Institute Genomics Platform"/>
            <consortium name="The Broad Institute Genome Sequencing Center for Infectious Disease"/>
            <person name="Wu L."/>
            <person name="Ma J."/>
        </authorList>
    </citation>
    <scope>NUCLEOTIDE SEQUENCE [LARGE SCALE GENOMIC DNA]</scope>
    <source>
        <strain evidence="8">KCTC 42224</strain>
    </source>
</reference>
<gene>
    <name evidence="7" type="ORF">ACFOOT_02820</name>
</gene>
<proteinExistence type="predicted"/>
<feature type="domain" description="HTH tetR-type" evidence="6">
    <location>
        <begin position="22"/>
        <end position="82"/>
    </location>
</feature>